<evidence type="ECO:0000256" key="4">
    <source>
        <dbReference type="ARBA" id="ARBA00022737"/>
    </source>
</evidence>
<dbReference type="InterPro" id="IPR027417">
    <property type="entry name" value="P-loop_NTPase"/>
</dbReference>
<feature type="domain" description="ABC transporter" evidence="17">
    <location>
        <begin position="498"/>
        <end position="820"/>
    </location>
</feature>
<evidence type="ECO:0000256" key="12">
    <source>
        <dbReference type="ARBA" id="ARBA00023125"/>
    </source>
</evidence>
<evidence type="ECO:0000256" key="14">
    <source>
        <dbReference type="ARBA" id="ARBA00038000"/>
    </source>
</evidence>
<evidence type="ECO:0000256" key="10">
    <source>
        <dbReference type="ARBA" id="ARBA00022840"/>
    </source>
</evidence>
<keyword evidence="11" id="KW-0267">Excision nuclease</keyword>
<dbReference type="InterPro" id="IPR017871">
    <property type="entry name" value="ABC_transporter-like_CS"/>
</dbReference>
<evidence type="ECO:0000256" key="5">
    <source>
        <dbReference type="ARBA" id="ARBA00022741"/>
    </source>
</evidence>
<keyword evidence="13" id="KW-0234">DNA repair</keyword>
<accession>A0ABV4CP78</accession>
<dbReference type="Gene3D" id="1.20.1580.10">
    <property type="entry name" value="ABC transporter ATPase like domain"/>
    <property type="match status" value="2"/>
</dbReference>
<dbReference type="EMBL" id="JBGEHV010000069">
    <property type="protein sequence ID" value="MEY8042898.1"/>
    <property type="molecule type" value="Genomic_DNA"/>
</dbReference>
<keyword evidence="9" id="KW-0862">Zinc</keyword>
<comment type="caution">
    <text evidence="18">The sequence shown here is derived from an EMBL/GenBank/DDBJ whole genome shotgun (WGS) entry which is preliminary data.</text>
</comment>
<dbReference type="Proteomes" id="UP001564626">
    <property type="component" value="Unassembled WGS sequence"/>
</dbReference>
<keyword evidence="19" id="KW-1185">Reference proteome</keyword>
<evidence type="ECO:0000256" key="8">
    <source>
        <dbReference type="ARBA" id="ARBA00022771"/>
    </source>
</evidence>
<dbReference type="PROSITE" id="PS50893">
    <property type="entry name" value="ABC_TRANSPORTER_2"/>
    <property type="match status" value="1"/>
</dbReference>
<proteinExistence type="inferred from homology"/>
<comment type="similarity">
    <text evidence="14">Belongs to the ABC transporter superfamily. UvrA family.</text>
</comment>
<dbReference type="InterPro" id="IPR003593">
    <property type="entry name" value="AAA+_ATPase"/>
</dbReference>
<dbReference type="InterPro" id="IPR041552">
    <property type="entry name" value="UvrA_DNA-bd"/>
</dbReference>
<evidence type="ECO:0000256" key="7">
    <source>
        <dbReference type="ARBA" id="ARBA00022769"/>
    </source>
</evidence>
<keyword evidence="4" id="KW-0677">Repeat</keyword>
<keyword evidence="3" id="KW-0479">Metal-binding</keyword>
<evidence type="ECO:0000256" key="6">
    <source>
        <dbReference type="ARBA" id="ARBA00022763"/>
    </source>
</evidence>
<keyword evidence="7" id="KW-0228">DNA excision</keyword>
<dbReference type="SMART" id="SM00382">
    <property type="entry name" value="AAA"/>
    <property type="match status" value="2"/>
</dbReference>
<keyword evidence="5" id="KW-0547">Nucleotide-binding</keyword>
<keyword evidence="2" id="KW-0963">Cytoplasm</keyword>
<reference evidence="18 19" key="1">
    <citation type="submission" date="2024-08" db="EMBL/GenBank/DDBJ databases">
        <title>Genome mining of Saccharopolyspora cebuensis PGLac3 from Nigerian medicinal plant.</title>
        <authorList>
            <person name="Ezeobiora C.E."/>
            <person name="Igbokwe N.H."/>
            <person name="Amin D.H."/>
            <person name="Mendie U.E."/>
        </authorList>
    </citation>
    <scope>NUCLEOTIDE SEQUENCE [LARGE SCALE GENOMIC DNA]</scope>
    <source>
        <strain evidence="18 19">PGLac3</strain>
    </source>
</reference>
<evidence type="ECO:0000256" key="13">
    <source>
        <dbReference type="ARBA" id="ARBA00023204"/>
    </source>
</evidence>
<dbReference type="RefSeq" id="WP_369775571.1">
    <property type="nucleotide sequence ID" value="NZ_JBGEHV010000069.1"/>
</dbReference>
<dbReference type="SUPFAM" id="SSF52540">
    <property type="entry name" value="P-loop containing nucleoside triphosphate hydrolases"/>
    <property type="match status" value="2"/>
</dbReference>
<keyword evidence="8" id="KW-0863">Zinc-finger</keyword>
<sequence>MVDQLATNPRTTSLPTAVTVTGARENNLRNEQVELPHYSLVVFTGVSGSGKSSLAFETIYAEAQRRQLQSMSSFARQLMGELEKPDVDQIDGLSPAVALDQSTTSRNPRSTVGTTTEVYDLLRVVFAGAGVPHCLVCDVPLDAGATACQSGHRGAVPEMHARAFSFNQPIGACPDCEGLGEKLDAAAELVVPDQRLSVATGAISPWRGAITEAERLLTVAVLEAHGESAETPWRDLPAEVRDLLLHVEALEVTVRQRGRDKARLAEYTGVLPWVRRRYRDAPSSQVRNFMLASACPTCRGGRLRPEQLAVRVGGRSIAELTELPVDDLLSLFDEWEKTGLAGVADQAVGEICARLRHLVQVGLGYLSLDRSAPTLSGGESQRIRLATQLGTQLFGLLYVLDEPTMGLHPSDVESLVASLQALRDQGNTVLVVEHNRTVIEKADWVVELGPGAGSDGGRIIFSGTVDDLVKSESSPTGDFLAGRRRVGDGPSADRVGSGVPGHLVLRGARAHNLKEVDVRLPLDRFVVVTGVSGSGKSTLIDHTLYRAVAQALGMSEEPPAEHDSLVGAEHLTRVLRVDQSPIGRTPRSNPATYVGAFDAIRKVFAQTDLAKRRGYKSSRFSFNSSGGRCESCSGDGAVRVEMHFLPDVFSTCDQCEGRRYKQETLDVEYLGRTISDVLTMSIGDAHEFFAGNRAIARSLGALVDVGLGYLQLGQPANTLSGGEAQRVKLANELQRTPSGRTLYILDEPTAGLHPADTAVLSRVLHELVDHGHTVVVVTHDLDVVGTADWVVDLGPGGGDSGGRVVVAGAVDEVARADTPTGFHLRKMLFTD</sequence>
<evidence type="ECO:0000256" key="11">
    <source>
        <dbReference type="ARBA" id="ARBA00022881"/>
    </source>
</evidence>
<dbReference type="NCBIfam" id="TIGR00630">
    <property type="entry name" value="uvra"/>
    <property type="match status" value="1"/>
</dbReference>
<keyword evidence="6" id="KW-0227">DNA damage</keyword>
<evidence type="ECO:0000256" key="2">
    <source>
        <dbReference type="ARBA" id="ARBA00022490"/>
    </source>
</evidence>
<keyword evidence="10" id="KW-0067">ATP-binding</keyword>
<evidence type="ECO:0000256" key="3">
    <source>
        <dbReference type="ARBA" id="ARBA00022723"/>
    </source>
</evidence>
<evidence type="ECO:0000313" key="19">
    <source>
        <dbReference type="Proteomes" id="UP001564626"/>
    </source>
</evidence>
<evidence type="ECO:0000256" key="1">
    <source>
        <dbReference type="ARBA" id="ARBA00004496"/>
    </source>
</evidence>
<keyword evidence="12" id="KW-0238">DNA-binding</keyword>
<protein>
    <recommendedName>
        <fullName evidence="15">UvrABC system protein A</fullName>
    </recommendedName>
    <alternativeName>
        <fullName evidence="16">Excinuclease ABC subunit A</fullName>
    </alternativeName>
</protein>
<evidence type="ECO:0000256" key="15">
    <source>
        <dbReference type="ARBA" id="ARBA00039316"/>
    </source>
</evidence>
<organism evidence="18 19">
    <name type="scientific">Saccharopolyspora cebuensis</name>
    <dbReference type="NCBI Taxonomy" id="418759"/>
    <lineage>
        <taxon>Bacteria</taxon>
        <taxon>Bacillati</taxon>
        <taxon>Actinomycetota</taxon>
        <taxon>Actinomycetes</taxon>
        <taxon>Pseudonocardiales</taxon>
        <taxon>Pseudonocardiaceae</taxon>
        <taxon>Saccharopolyspora</taxon>
    </lineage>
</organism>
<name>A0ABV4CP78_9PSEU</name>
<comment type="subcellular location">
    <subcellularLocation>
        <location evidence="1">Cytoplasm</location>
    </subcellularLocation>
</comment>
<evidence type="ECO:0000256" key="16">
    <source>
        <dbReference type="ARBA" id="ARBA00042156"/>
    </source>
</evidence>
<dbReference type="Pfam" id="PF17755">
    <property type="entry name" value="UvrA_DNA-bind"/>
    <property type="match status" value="1"/>
</dbReference>
<dbReference type="Gene3D" id="1.10.8.280">
    <property type="entry name" value="ABC transporter ATPase domain-like"/>
    <property type="match status" value="1"/>
</dbReference>
<dbReference type="PROSITE" id="PS00211">
    <property type="entry name" value="ABC_TRANSPORTER_1"/>
    <property type="match status" value="2"/>
</dbReference>
<gene>
    <name evidence="18" type="primary">uvrA</name>
    <name evidence="18" type="ORF">AB8O55_26120</name>
</gene>
<dbReference type="PANTHER" id="PTHR43152">
    <property type="entry name" value="UVRABC SYSTEM PROTEIN A"/>
    <property type="match status" value="1"/>
</dbReference>
<evidence type="ECO:0000259" key="17">
    <source>
        <dbReference type="PROSITE" id="PS50893"/>
    </source>
</evidence>
<evidence type="ECO:0000313" key="18">
    <source>
        <dbReference type="EMBL" id="MEY8042898.1"/>
    </source>
</evidence>
<dbReference type="InterPro" id="IPR004602">
    <property type="entry name" value="UvrA"/>
</dbReference>
<dbReference type="Gene3D" id="3.40.50.300">
    <property type="entry name" value="P-loop containing nucleotide triphosphate hydrolases"/>
    <property type="match status" value="2"/>
</dbReference>
<dbReference type="PANTHER" id="PTHR43152:SF3">
    <property type="entry name" value="UVRABC SYSTEM PROTEIN A"/>
    <property type="match status" value="1"/>
</dbReference>
<dbReference type="InterPro" id="IPR003439">
    <property type="entry name" value="ABC_transporter-like_ATP-bd"/>
</dbReference>
<evidence type="ECO:0000256" key="9">
    <source>
        <dbReference type="ARBA" id="ARBA00022833"/>
    </source>
</evidence>